<dbReference type="SUPFAM" id="SSF52833">
    <property type="entry name" value="Thioredoxin-like"/>
    <property type="match status" value="1"/>
</dbReference>
<name>A0A6J4VDX7_9DEIN</name>
<accession>A0A6J4VDX7</accession>
<protein>
    <recommendedName>
        <fullName evidence="2">Sucraseferredoxin family protein</fullName>
    </recommendedName>
</protein>
<dbReference type="AlphaFoldDB" id="A0A6J4VDX7"/>
<sequence>MPRTADLTFCNLQARAGGLDPVGHAGTVDLLVAFELPLPWPYGLWGCAGMPPEVRDLIALWYGDADVPRPQLRPLVMAPDPTYSAPGLRRMLVYRRPEGKFADLSQTEYLVPEGELGRLVWAAVLEPEKLPAFAQYALPETPGTRDLFVCTHGAVDAACAKFGFPLYRQLREAAGAGVRVWRASHFGGHVFAPTLAELPSGRFWGYLDGDAPAALLSQEGAVGDLYSRYRGWSALTTPFLQAAEREVLRLEGWPWLGVAKQGETLSEGSGWAEVRLSYRRPDGYEGAYHARVQLAAPVETPHDSGGKLHSYRQYKVVKLAKGA</sequence>
<dbReference type="InterPro" id="IPR036249">
    <property type="entry name" value="Thioredoxin-like_sf"/>
</dbReference>
<evidence type="ECO:0000313" key="1">
    <source>
        <dbReference type="EMBL" id="CAA9572859.1"/>
    </source>
</evidence>
<proteinExistence type="predicted"/>
<dbReference type="Pfam" id="PF06999">
    <property type="entry name" value="Suc_Fer-like"/>
    <property type="match status" value="1"/>
</dbReference>
<reference evidence="1" key="1">
    <citation type="submission" date="2020-02" db="EMBL/GenBank/DDBJ databases">
        <authorList>
            <person name="Meier V. D."/>
        </authorList>
    </citation>
    <scope>NUCLEOTIDE SEQUENCE</scope>
    <source>
        <strain evidence="1">AVDCRST_MAG86</strain>
    </source>
</reference>
<dbReference type="CDD" id="cd03062">
    <property type="entry name" value="TRX_Fd_Sucrase"/>
    <property type="match status" value="1"/>
</dbReference>
<dbReference type="InterPro" id="IPR010350">
    <property type="entry name" value="Aim32/Apd1-like_bac"/>
</dbReference>
<dbReference type="InterPro" id="IPR009737">
    <property type="entry name" value="Aim32/Apd1-like"/>
</dbReference>
<dbReference type="EMBL" id="CADCWP010000142">
    <property type="protein sequence ID" value="CAA9572859.1"/>
    <property type="molecule type" value="Genomic_DNA"/>
</dbReference>
<organism evidence="1">
    <name type="scientific">uncultured Truepera sp</name>
    <dbReference type="NCBI Taxonomy" id="543023"/>
    <lineage>
        <taxon>Bacteria</taxon>
        <taxon>Thermotogati</taxon>
        <taxon>Deinococcota</taxon>
        <taxon>Deinococci</taxon>
        <taxon>Trueperales</taxon>
        <taxon>Trueperaceae</taxon>
        <taxon>Truepera</taxon>
        <taxon>environmental samples</taxon>
    </lineage>
</organism>
<evidence type="ECO:0008006" key="2">
    <source>
        <dbReference type="Google" id="ProtNLM"/>
    </source>
</evidence>
<gene>
    <name evidence="1" type="ORF">AVDCRST_MAG86-1937</name>
</gene>
<dbReference type="PIRSF" id="PIRSF035042">
    <property type="entry name" value="UCP035042_thirdx"/>
    <property type="match status" value="1"/>
</dbReference>